<gene>
    <name evidence="2" type="ORF">MRATA1EN1_LOCUS13343</name>
</gene>
<evidence type="ECO:0000313" key="3">
    <source>
        <dbReference type="Proteomes" id="UP001176941"/>
    </source>
</evidence>
<protein>
    <submittedName>
        <fullName evidence="2">Uncharacterized protein</fullName>
    </submittedName>
</protein>
<feature type="compositionally biased region" description="Basic residues" evidence="1">
    <location>
        <begin position="1"/>
        <end position="11"/>
    </location>
</feature>
<keyword evidence="3" id="KW-1185">Reference proteome</keyword>
<reference evidence="2" key="1">
    <citation type="submission" date="2023-04" db="EMBL/GenBank/DDBJ databases">
        <authorList>
            <consortium name="ELIXIR-Norway"/>
        </authorList>
    </citation>
    <scope>NUCLEOTIDE SEQUENCE [LARGE SCALE GENOMIC DNA]</scope>
</reference>
<dbReference type="Proteomes" id="UP001176941">
    <property type="component" value="Chromosome 23"/>
</dbReference>
<proteinExistence type="predicted"/>
<dbReference type="EMBL" id="OX459959">
    <property type="protein sequence ID" value="CAI9164381.1"/>
    <property type="molecule type" value="Genomic_DNA"/>
</dbReference>
<organism evidence="2 3">
    <name type="scientific">Rangifer tarandus platyrhynchus</name>
    <name type="common">Svalbard reindeer</name>
    <dbReference type="NCBI Taxonomy" id="3082113"/>
    <lineage>
        <taxon>Eukaryota</taxon>
        <taxon>Metazoa</taxon>
        <taxon>Chordata</taxon>
        <taxon>Craniata</taxon>
        <taxon>Vertebrata</taxon>
        <taxon>Euteleostomi</taxon>
        <taxon>Mammalia</taxon>
        <taxon>Eutheria</taxon>
        <taxon>Laurasiatheria</taxon>
        <taxon>Artiodactyla</taxon>
        <taxon>Ruminantia</taxon>
        <taxon>Pecora</taxon>
        <taxon>Cervidae</taxon>
        <taxon>Odocoileinae</taxon>
        <taxon>Rangifer</taxon>
    </lineage>
</organism>
<sequence>MRAGFSRRRAGPRGTGLAAGLRGAERDVGPWGSWGGSSGLRAGPRGTGALGPGRGLAAGILGAGQGLVVDSPGSGRDVGSRVSGGGSLGRRAPPYPAPPARGPWSAQGARPALLGPLHSSCPAAERARAGAGAGAGAAAAGGAPRVLLQSP</sequence>
<feature type="region of interest" description="Disordered" evidence="1">
    <location>
        <begin position="69"/>
        <end position="151"/>
    </location>
</feature>
<name>A0ABN8YTL2_RANTA</name>
<accession>A0ABN8YTL2</accession>
<feature type="compositionally biased region" description="Low complexity" evidence="1">
    <location>
        <begin position="69"/>
        <end position="81"/>
    </location>
</feature>
<evidence type="ECO:0000313" key="2">
    <source>
        <dbReference type="EMBL" id="CAI9164381.1"/>
    </source>
</evidence>
<evidence type="ECO:0000256" key="1">
    <source>
        <dbReference type="SAM" id="MobiDB-lite"/>
    </source>
</evidence>
<feature type="region of interest" description="Disordered" evidence="1">
    <location>
        <begin position="1"/>
        <end position="48"/>
    </location>
</feature>